<comment type="caution">
    <text evidence="2">The sequence shown here is derived from an EMBL/GenBank/DDBJ whole genome shotgun (WGS) entry which is preliminary data.</text>
</comment>
<sequence>MERIKLQSNISILQAELIEYKTKVEISSYDFINKESALINLIENSKDLKNSLDSQLNELRESHKKQIEQYHERISLLEKSIYEKELTISEHSANVSRLEKEKLNLDKEIDRLNQALMKISKDETIKQQAEEKLVNLKEAVDKELKLLTDLRSQFFEGIRYEGKKIPARIISCMEANEFQPSFDSNLGDLLDKQEQLMKTNVKLSQEVSRLQEHYKNSQSRIKQLENILYESKIKTEQENLQLKNELDSLLKSQQKNLELKKKIPQIAKTVKPSDKFKHEKQSTLLSN</sequence>
<dbReference type="EMBL" id="JWZT01002428">
    <property type="protein sequence ID" value="KII69423.1"/>
    <property type="molecule type" value="Genomic_DNA"/>
</dbReference>
<keyword evidence="3" id="KW-1185">Reference proteome</keyword>
<proteinExistence type="predicted"/>
<evidence type="ECO:0000256" key="1">
    <source>
        <dbReference type="SAM" id="Coils"/>
    </source>
</evidence>
<accession>A0A0C2JJ59</accession>
<gene>
    <name evidence="2" type="ORF">RF11_11067</name>
</gene>
<evidence type="ECO:0000313" key="2">
    <source>
        <dbReference type="EMBL" id="KII69423.1"/>
    </source>
</evidence>
<organism evidence="2 3">
    <name type="scientific">Thelohanellus kitauei</name>
    <name type="common">Myxosporean</name>
    <dbReference type="NCBI Taxonomy" id="669202"/>
    <lineage>
        <taxon>Eukaryota</taxon>
        <taxon>Metazoa</taxon>
        <taxon>Cnidaria</taxon>
        <taxon>Myxozoa</taxon>
        <taxon>Myxosporea</taxon>
        <taxon>Bivalvulida</taxon>
        <taxon>Platysporina</taxon>
        <taxon>Myxobolidae</taxon>
        <taxon>Thelohanellus</taxon>
    </lineage>
</organism>
<reference evidence="2 3" key="1">
    <citation type="journal article" date="2014" name="Genome Biol. Evol.">
        <title>The genome of the myxosporean Thelohanellus kitauei shows adaptations to nutrient acquisition within its fish host.</title>
        <authorList>
            <person name="Yang Y."/>
            <person name="Xiong J."/>
            <person name="Zhou Z."/>
            <person name="Huo F."/>
            <person name="Miao W."/>
            <person name="Ran C."/>
            <person name="Liu Y."/>
            <person name="Zhang J."/>
            <person name="Feng J."/>
            <person name="Wang M."/>
            <person name="Wang M."/>
            <person name="Wang L."/>
            <person name="Yao B."/>
        </authorList>
    </citation>
    <scope>NUCLEOTIDE SEQUENCE [LARGE SCALE GENOMIC DNA]</scope>
    <source>
        <strain evidence="2">Wuqing</strain>
    </source>
</reference>
<keyword evidence="1" id="KW-0175">Coiled coil</keyword>
<protein>
    <submittedName>
        <fullName evidence="2">Kinesin-1 heavy chain</fullName>
    </submittedName>
</protein>
<dbReference type="OrthoDB" id="3176171at2759"/>
<name>A0A0C2JJ59_THEKT</name>
<dbReference type="Proteomes" id="UP000031668">
    <property type="component" value="Unassembled WGS sequence"/>
</dbReference>
<feature type="coiled-coil region" evidence="1">
    <location>
        <begin position="193"/>
        <end position="252"/>
    </location>
</feature>
<feature type="coiled-coil region" evidence="1">
    <location>
        <begin position="38"/>
        <end position="153"/>
    </location>
</feature>
<evidence type="ECO:0000313" key="3">
    <source>
        <dbReference type="Proteomes" id="UP000031668"/>
    </source>
</evidence>
<dbReference type="AlphaFoldDB" id="A0A0C2JJ59"/>